<dbReference type="SUPFAM" id="SSF53901">
    <property type="entry name" value="Thiolase-like"/>
    <property type="match status" value="1"/>
</dbReference>
<protein>
    <recommendedName>
        <fullName evidence="3">Beta-ketoacyl-[acyl-carrier-protein] synthase III C-terminal domain-containing protein</fullName>
    </recommendedName>
</protein>
<dbReference type="GO" id="GO:0044550">
    <property type="term" value="P:secondary metabolite biosynthetic process"/>
    <property type="evidence" value="ECO:0007669"/>
    <property type="project" value="TreeGrafter"/>
</dbReference>
<organism evidence="4 5">
    <name type="scientific">Candidatus Buchananbacteria bacterium CG10_big_fil_rev_8_21_14_0_10_42_9</name>
    <dbReference type="NCBI Taxonomy" id="1974526"/>
    <lineage>
        <taxon>Bacteria</taxon>
        <taxon>Candidatus Buchananiibacteriota</taxon>
    </lineage>
</organism>
<evidence type="ECO:0000256" key="2">
    <source>
        <dbReference type="ARBA" id="ARBA00023315"/>
    </source>
</evidence>
<evidence type="ECO:0000313" key="5">
    <source>
        <dbReference type="Proteomes" id="UP000230935"/>
    </source>
</evidence>
<keyword evidence="1" id="KW-0808">Transferase</keyword>
<dbReference type="Proteomes" id="UP000230935">
    <property type="component" value="Unassembled WGS sequence"/>
</dbReference>
<feature type="domain" description="Beta-ketoacyl-[acyl-carrier-protein] synthase III C-terminal" evidence="3">
    <location>
        <begin position="225"/>
        <end position="314"/>
    </location>
</feature>
<comment type="caution">
    <text evidence="4">The sequence shown here is derived from an EMBL/GenBank/DDBJ whole genome shotgun (WGS) entry which is preliminary data.</text>
</comment>
<dbReference type="EMBL" id="PEZZ01000036">
    <property type="protein sequence ID" value="PIS04766.1"/>
    <property type="molecule type" value="Genomic_DNA"/>
</dbReference>
<proteinExistence type="predicted"/>
<dbReference type="Gene3D" id="3.40.47.10">
    <property type="match status" value="2"/>
</dbReference>
<reference evidence="5" key="1">
    <citation type="submission" date="2017-09" db="EMBL/GenBank/DDBJ databases">
        <title>Depth-based differentiation of microbial function through sediment-hosted aquifers and enrichment of novel symbionts in the deep terrestrial subsurface.</title>
        <authorList>
            <person name="Probst A.J."/>
            <person name="Ladd B."/>
            <person name="Jarett J.K."/>
            <person name="Geller-Mcgrath D.E."/>
            <person name="Sieber C.M.K."/>
            <person name="Emerson J.B."/>
            <person name="Anantharaman K."/>
            <person name="Thomas B.C."/>
            <person name="Malmstrom R."/>
            <person name="Stieglmeier M."/>
            <person name="Klingl A."/>
            <person name="Woyke T."/>
            <person name="Ryan C.M."/>
            <person name="Banfield J.F."/>
        </authorList>
    </citation>
    <scope>NUCLEOTIDE SEQUENCE [LARGE SCALE GENOMIC DNA]</scope>
</reference>
<gene>
    <name evidence="4" type="ORF">COT81_04750</name>
</gene>
<dbReference type="GO" id="GO:0016746">
    <property type="term" value="F:acyltransferase activity"/>
    <property type="evidence" value="ECO:0007669"/>
    <property type="project" value="UniProtKB-KW"/>
</dbReference>
<evidence type="ECO:0000313" key="4">
    <source>
        <dbReference type="EMBL" id="PIS04766.1"/>
    </source>
</evidence>
<dbReference type="InterPro" id="IPR016039">
    <property type="entry name" value="Thiolase-like"/>
</dbReference>
<name>A0A2H0W0C9_9BACT</name>
<dbReference type="PANTHER" id="PTHR34069:SF2">
    <property type="entry name" value="BETA-KETOACYL-[ACYL-CARRIER-PROTEIN] SYNTHASE III"/>
    <property type="match status" value="1"/>
</dbReference>
<keyword evidence="2" id="KW-0012">Acyltransferase</keyword>
<dbReference type="AlphaFoldDB" id="A0A2H0W0C9"/>
<evidence type="ECO:0000256" key="1">
    <source>
        <dbReference type="ARBA" id="ARBA00022679"/>
    </source>
</evidence>
<dbReference type="Pfam" id="PF08541">
    <property type="entry name" value="ACP_syn_III_C"/>
    <property type="match status" value="1"/>
</dbReference>
<evidence type="ECO:0000259" key="3">
    <source>
        <dbReference type="Pfam" id="PF08541"/>
    </source>
</evidence>
<sequence>MLKQRSIGISHLDYSLPKASYSLSQLKQSGKITSNQKLLKDFGFERCFISEQHNFISVALKEIGTSILKSVNLPQAEIGNLFLYSGLSRDAAQSSDLSMFAYSVTKLHHELNLSPVANPIKLTEQGCGGTLSMVDMAARLLSSSDSQAALCLAADVLPPQSSREIMYNLISDGAGGLLVQKDSPKNKVISFYQETKSYYWDTQNHEEELLATYFPMAERVIKVALEMANLSLEDVIWFVPHNVSQRSWKILSELLGVSDKKIWHQNISRLGHTISCDHIINLKDMEQSGELKSGDILVLFTFGFGANWTCLILEH</sequence>
<dbReference type="InterPro" id="IPR013747">
    <property type="entry name" value="ACP_syn_III_C"/>
</dbReference>
<dbReference type="PANTHER" id="PTHR34069">
    <property type="entry name" value="3-OXOACYL-[ACYL-CARRIER-PROTEIN] SYNTHASE 3"/>
    <property type="match status" value="1"/>
</dbReference>
<accession>A0A2H0W0C9</accession>